<comment type="caution">
    <text evidence="4">The sequence shown here is derived from an EMBL/GenBank/DDBJ whole genome shotgun (WGS) entry which is preliminary data.</text>
</comment>
<dbReference type="InterPro" id="IPR001647">
    <property type="entry name" value="HTH_TetR"/>
</dbReference>
<evidence type="ECO:0000313" key="4">
    <source>
        <dbReference type="EMBL" id="MBP3962500.1"/>
    </source>
</evidence>
<accession>A0ABS5C952</accession>
<evidence type="ECO:0000259" key="3">
    <source>
        <dbReference type="PROSITE" id="PS50977"/>
    </source>
</evidence>
<feature type="DNA-binding region" description="H-T-H motif" evidence="2">
    <location>
        <begin position="44"/>
        <end position="63"/>
    </location>
</feature>
<dbReference type="InterPro" id="IPR050624">
    <property type="entry name" value="HTH-type_Tx_Regulator"/>
</dbReference>
<name>A0ABS5C952_9BACL</name>
<dbReference type="PANTHER" id="PTHR43479">
    <property type="entry name" value="ACREF/ENVCD OPERON REPRESSOR-RELATED"/>
    <property type="match status" value="1"/>
</dbReference>
<evidence type="ECO:0000256" key="2">
    <source>
        <dbReference type="PROSITE-ProRule" id="PRU00335"/>
    </source>
</evidence>
<reference evidence="4 5" key="1">
    <citation type="submission" date="2021-04" db="EMBL/GenBank/DDBJ databases">
        <title>Paenibacillus sp. DLE-14 whole genome sequence.</title>
        <authorList>
            <person name="Ham Y.J."/>
        </authorList>
    </citation>
    <scope>NUCLEOTIDE SEQUENCE [LARGE SCALE GENOMIC DNA]</scope>
    <source>
        <strain evidence="4 5">DLE-14</strain>
    </source>
</reference>
<evidence type="ECO:0000313" key="5">
    <source>
        <dbReference type="Proteomes" id="UP000673394"/>
    </source>
</evidence>
<keyword evidence="5" id="KW-1185">Reference proteome</keyword>
<gene>
    <name evidence="4" type="ORF">I8J30_07245</name>
</gene>
<dbReference type="PANTHER" id="PTHR43479:SF23">
    <property type="entry name" value="HTH TETR-TYPE DOMAIN-CONTAINING PROTEIN"/>
    <property type="match status" value="1"/>
</dbReference>
<proteinExistence type="predicted"/>
<dbReference type="PROSITE" id="PS50977">
    <property type="entry name" value="HTH_TETR_2"/>
    <property type="match status" value="1"/>
</dbReference>
<dbReference type="InterPro" id="IPR039532">
    <property type="entry name" value="TetR_C_Firmicutes"/>
</dbReference>
<organism evidence="4 5">
    <name type="scientific">Paenibacillus lignilyticus</name>
    <dbReference type="NCBI Taxonomy" id="1172615"/>
    <lineage>
        <taxon>Bacteria</taxon>
        <taxon>Bacillati</taxon>
        <taxon>Bacillota</taxon>
        <taxon>Bacilli</taxon>
        <taxon>Bacillales</taxon>
        <taxon>Paenibacillaceae</taxon>
        <taxon>Paenibacillus</taxon>
    </lineage>
</organism>
<protein>
    <submittedName>
        <fullName evidence="4">TetR/AcrR family transcriptional regulator C-terminal domain-containing protein</fullName>
    </submittedName>
</protein>
<keyword evidence="1 2" id="KW-0238">DNA-binding</keyword>
<dbReference type="EMBL" id="JAGKSP010000002">
    <property type="protein sequence ID" value="MBP3962500.1"/>
    <property type="molecule type" value="Genomic_DNA"/>
</dbReference>
<dbReference type="Proteomes" id="UP000673394">
    <property type="component" value="Unassembled WGS sequence"/>
</dbReference>
<evidence type="ECO:0000256" key="1">
    <source>
        <dbReference type="ARBA" id="ARBA00023125"/>
    </source>
</evidence>
<dbReference type="SUPFAM" id="SSF46689">
    <property type="entry name" value="Homeodomain-like"/>
    <property type="match status" value="1"/>
</dbReference>
<dbReference type="Gene3D" id="1.10.357.10">
    <property type="entry name" value="Tetracycline Repressor, domain 2"/>
    <property type="match status" value="1"/>
</dbReference>
<dbReference type="Pfam" id="PF14278">
    <property type="entry name" value="TetR_C_8"/>
    <property type="match status" value="1"/>
</dbReference>
<sequence>MVEQGDELLTVKTPRTDPRVLRTRQLIRDAFIDLLQEYDLEKITVNRIAARSTISRVTFYLHYRDIPDLMDKMADDMINEIHTILREVPEKPQVEVDWTILLRILEHIAENSKFYTVLLASKRVSVFTDRLMKLMVEIISKRAESRIASSTAPAVNVPNDIAIWYGSSAFIGTIVCWLRNDMPYTPLYLAKQLSLLFRLHQNPSHT</sequence>
<feature type="domain" description="HTH tetR-type" evidence="3">
    <location>
        <begin position="21"/>
        <end position="81"/>
    </location>
</feature>
<dbReference type="InterPro" id="IPR009057">
    <property type="entry name" value="Homeodomain-like_sf"/>
</dbReference>